<feature type="region of interest" description="Disordered" evidence="4">
    <location>
        <begin position="205"/>
        <end position="377"/>
    </location>
</feature>
<feature type="region of interest" description="Disordered" evidence="4">
    <location>
        <begin position="59"/>
        <end position="89"/>
    </location>
</feature>
<proteinExistence type="predicted"/>
<sequence>MSMRGQGHVSNGPKESLDNGDDFTSWRAHHHQGYNQPMPPAAPMNDPYGYYGTPFSPYPQHAAQFPSSDHHHHHHHHHQSPGGAAWSNGDPSMTFLGGYGAQPPIGPESYPLDGMFGPSTFGGFGQPNFGYGFPGNAEFHGQWGGLSRPKPYEDVYYREQMYNPPTHNPPVGTAPPPELVNHVELERNVRHMEHSMADLSLNAAPPCVQPVATSPTLENKDRQQQRGHANQKKTTWASIASQPAKPQPKGRKGGSSSSPGLPIGTWESKSGKPGVIPPPPAPRSSTWSSRAPPPMPQEETPSPTFPIGGSATAFPPPQAAVSPNAPIPPRPATPDQLEQHQQQQHQQQHQQKQHQQQPHHPNRKTQQQSPVENRNEDVEEKYFNGPESHEARHAILDTLQSRNNYNPSEFDMSAAGARFFVIKSYSEDDIHRSIKYEIWCSTEHGNKRLDQAFRERENKGPIYLFFSVNSSGHFCGMAQMMSQVDYNSSSSVWAQDKWKGSFKVRWIYVKDVPNGKLRHIKLENNENKPVTNSRDTQEVPHDKGVLVLREMHNYKHTTSIFDDFVHYEQRQLEEEERRLSVTPLMHLQTAPPPSSSSSQPPPAHGKGRRGNADSHHNDEVGGGRNERRRREDYRDSREPRDHQNPHQQHRDHRDSYQQQPREHHNRDRDFGRNRDVNYDSRNGHNSHRVPLSR</sequence>
<feature type="compositionally biased region" description="Low complexity" evidence="4">
    <location>
        <begin position="339"/>
        <end position="359"/>
    </location>
</feature>
<dbReference type="GO" id="GO:1990247">
    <property type="term" value="F:N6-methyladenosine-containing RNA reader activity"/>
    <property type="evidence" value="ECO:0007669"/>
    <property type="project" value="TreeGrafter"/>
</dbReference>
<dbReference type="FunFam" id="3.10.590.10:FF:000001">
    <property type="entry name" value="YTH domain family 1, isoform CRA_a"/>
    <property type="match status" value="1"/>
</dbReference>
<protein>
    <recommendedName>
        <fullName evidence="5">YTH domain-containing protein</fullName>
    </recommendedName>
</protein>
<accession>A0A7R9BFJ7</accession>
<dbReference type="EMBL" id="CAJPEX010000220">
    <property type="protein sequence ID" value="CAG0914356.1"/>
    <property type="molecule type" value="Genomic_DNA"/>
</dbReference>
<dbReference type="AlphaFoldDB" id="A0A7R9BFJ7"/>
<gene>
    <name evidence="6" type="ORF">NMOB1V02_LOCUS2054</name>
</gene>
<evidence type="ECO:0000256" key="4">
    <source>
        <dbReference type="SAM" id="MobiDB-lite"/>
    </source>
</evidence>
<keyword evidence="2" id="KW-0963">Cytoplasm</keyword>
<evidence type="ECO:0000313" key="7">
    <source>
        <dbReference type="Proteomes" id="UP000678499"/>
    </source>
</evidence>
<dbReference type="PROSITE" id="PS50882">
    <property type="entry name" value="YTH"/>
    <property type="match status" value="1"/>
</dbReference>
<keyword evidence="3" id="KW-0694">RNA-binding</keyword>
<comment type="subcellular location">
    <subcellularLocation>
        <location evidence="1">Cytoplasm</location>
    </subcellularLocation>
</comment>
<dbReference type="GO" id="GO:0061157">
    <property type="term" value="P:mRNA destabilization"/>
    <property type="evidence" value="ECO:0007669"/>
    <property type="project" value="TreeGrafter"/>
</dbReference>
<feature type="compositionally biased region" description="Polar residues" evidence="4">
    <location>
        <begin position="226"/>
        <end position="241"/>
    </location>
</feature>
<dbReference type="GO" id="GO:0003729">
    <property type="term" value="F:mRNA binding"/>
    <property type="evidence" value="ECO:0007669"/>
    <property type="project" value="TreeGrafter"/>
</dbReference>
<feature type="compositionally biased region" description="Basic residues" evidence="4">
    <location>
        <begin position="70"/>
        <end position="79"/>
    </location>
</feature>
<dbReference type="Proteomes" id="UP000678499">
    <property type="component" value="Unassembled WGS sequence"/>
</dbReference>
<evidence type="ECO:0000313" key="6">
    <source>
        <dbReference type="EMBL" id="CAD7274204.1"/>
    </source>
</evidence>
<feature type="region of interest" description="Disordered" evidence="4">
    <location>
        <begin position="586"/>
        <end position="693"/>
    </location>
</feature>
<evidence type="ECO:0000256" key="3">
    <source>
        <dbReference type="ARBA" id="ARBA00022884"/>
    </source>
</evidence>
<organism evidence="6">
    <name type="scientific">Notodromas monacha</name>
    <dbReference type="NCBI Taxonomy" id="399045"/>
    <lineage>
        <taxon>Eukaryota</taxon>
        <taxon>Metazoa</taxon>
        <taxon>Ecdysozoa</taxon>
        <taxon>Arthropoda</taxon>
        <taxon>Crustacea</taxon>
        <taxon>Oligostraca</taxon>
        <taxon>Ostracoda</taxon>
        <taxon>Podocopa</taxon>
        <taxon>Podocopida</taxon>
        <taxon>Cypridocopina</taxon>
        <taxon>Cypridoidea</taxon>
        <taxon>Cyprididae</taxon>
        <taxon>Notodromas</taxon>
    </lineage>
</organism>
<feature type="compositionally biased region" description="Basic and acidic residues" evidence="4">
    <location>
        <begin position="651"/>
        <end position="682"/>
    </location>
</feature>
<feature type="compositionally biased region" description="Pro residues" evidence="4">
    <location>
        <begin position="590"/>
        <end position="603"/>
    </location>
</feature>
<feature type="domain" description="YTH" evidence="5">
    <location>
        <begin position="417"/>
        <end position="551"/>
    </location>
</feature>
<dbReference type="Pfam" id="PF04146">
    <property type="entry name" value="YTH"/>
    <property type="match status" value="1"/>
</dbReference>
<feature type="compositionally biased region" description="Basic and acidic residues" evidence="4">
    <location>
        <begin position="610"/>
        <end position="644"/>
    </location>
</feature>
<dbReference type="GO" id="GO:0005737">
    <property type="term" value="C:cytoplasm"/>
    <property type="evidence" value="ECO:0007669"/>
    <property type="project" value="UniProtKB-SubCell"/>
</dbReference>
<dbReference type="Gene3D" id="3.10.590.10">
    <property type="entry name" value="ph1033 like domains"/>
    <property type="match status" value="1"/>
</dbReference>
<feature type="region of interest" description="Disordered" evidence="4">
    <location>
        <begin position="1"/>
        <end position="41"/>
    </location>
</feature>
<evidence type="ECO:0000259" key="5">
    <source>
        <dbReference type="PROSITE" id="PS50882"/>
    </source>
</evidence>
<dbReference type="EMBL" id="OA882257">
    <property type="protein sequence ID" value="CAD7274204.1"/>
    <property type="molecule type" value="Genomic_DNA"/>
</dbReference>
<dbReference type="InterPro" id="IPR007275">
    <property type="entry name" value="YTH_domain"/>
</dbReference>
<dbReference type="OrthoDB" id="306690at2759"/>
<name>A0A7R9BFJ7_9CRUS</name>
<keyword evidence="7" id="KW-1185">Reference proteome</keyword>
<evidence type="ECO:0000256" key="1">
    <source>
        <dbReference type="ARBA" id="ARBA00004496"/>
    </source>
</evidence>
<reference evidence="6" key="1">
    <citation type="submission" date="2020-11" db="EMBL/GenBank/DDBJ databases">
        <authorList>
            <person name="Tran Van P."/>
        </authorList>
    </citation>
    <scope>NUCLEOTIDE SEQUENCE</scope>
</reference>
<dbReference type="PANTHER" id="PTHR12357:SF89">
    <property type="entry name" value="YTH DOMAIN-CONTAINING FAMILY PROTEIN"/>
    <property type="match status" value="1"/>
</dbReference>
<dbReference type="CDD" id="cd21134">
    <property type="entry name" value="YTH"/>
    <property type="match status" value="1"/>
</dbReference>
<dbReference type="InterPro" id="IPR045168">
    <property type="entry name" value="YTH_prot"/>
</dbReference>
<dbReference type="PANTHER" id="PTHR12357">
    <property type="entry name" value="YTH YT521-B HOMOLOGY DOMAIN-CONTAINING"/>
    <property type="match status" value="1"/>
</dbReference>
<evidence type="ECO:0000256" key="2">
    <source>
        <dbReference type="ARBA" id="ARBA00022490"/>
    </source>
</evidence>